<evidence type="ECO:0000313" key="6">
    <source>
        <dbReference type="Proteomes" id="UP001197875"/>
    </source>
</evidence>
<dbReference type="CDD" id="cd24077">
    <property type="entry name" value="ASKHA_ATPase_ROK_SaXylR-like"/>
    <property type="match status" value="1"/>
</dbReference>
<dbReference type="SUPFAM" id="SSF53067">
    <property type="entry name" value="Actin-like ATPase domain"/>
    <property type="match status" value="1"/>
</dbReference>
<dbReference type="Gene3D" id="3.30.420.40">
    <property type="match status" value="2"/>
</dbReference>
<dbReference type="InterPro" id="IPR000600">
    <property type="entry name" value="ROK"/>
</dbReference>
<name>A0AAE3J4Z2_9FIRM</name>
<feature type="domain" description="HTH marR-type" evidence="4">
    <location>
        <begin position="15"/>
        <end position="62"/>
    </location>
</feature>
<comment type="function">
    <text evidence="1">Transcriptional repressor of xylose-utilizing enzymes.</text>
</comment>
<evidence type="ECO:0000313" key="5">
    <source>
        <dbReference type="EMBL" id="MCC2188250.1"/>
    </source>
</evidence>
<keyword evidence="3" id="KW-0119">Carbohydrate metabolism</keyword>
<dbReference type="RefSeq" id="WP_227613895.1">
    <property type="nucleotide sequence ID" value="NZ_JAJEPR010000001.1"/>
</dbReference>
<comment type="similarity">
    <text evidence="2">Belongs to the ROK (NagC/XylR) family.</text>
</comment>
<dbReference type="Gene3D" id="1.10.10.10">
    <property type="entry name" value="Winged helix-like DNA-binding domain superfamily/Winged helix DNA-binding domain"/>
    <property type="match status" value="1"/>
</dbReference>
<dbReference type="PANTHER" id="PTHR18964">
    <property type="entry name" value="ROK (REPRESSOR, ORF, KINASE) FAMILY"/>
    <property type="match status" value="1"/>
</dbReference>
<proteinExistence type="inferred from homology"/>
<dbReference type="InterPro" id="IPR049874">
    <property type="entry name" value="ROK_cs"/>
</dbReference>
<sequence>MQTGSKELIRDINFHLILEAIINEGPISRAGLAKHLGLTKATVSSIVQELLDSGLVREVGSAPAEKGRKPILLSLHQEAGYALAVNIETTGITVMSADLLGTGCRLRQYPVRAFDEGFFSFLLEVLKNTMEALPPSRYGVVGICLGVHGVSRGNRMIFAPYYSLDADLARRLMEALNLPVYLYNEANLSVLGERAFAFNYPDMINISVHSGVGMGILINDHLYTGANGFAGELGHTIVEPDGRPCPCGNLGCLEQYISERALLLELSQRKGYEVSLDELIRLSRDKDPDALFVHQLFLKYMSIGLNNVLNTLNPDLIVINSSFTTYFPDIARTLEKSLNNRMGRPLKIRPSHLQDTAILLGGIYVVLKEFLKVENLRLKPAVTENDM</sequence>
<dbReference type="InterPro" id="IPR036390">
    <property type="entry name" value="WH_DNA-bd_sf"/>
</dbReference>
<evidence type="ECO:0000256" key="3">
    <source>
        <dbReference type="ARBA" id="ARBA00022629"/>
    </source>
</evidence>
<gene>
    <name evidence="5" type="ORF">LKD71_00195</name>
</gene>
<comment type="caution">
    <text evidence="5">The sequence shown here is derived from an EMBL/GenBank/DDBJ whole genome shotgun (WGS) entry which is preliminary data.</text>
</comment>
<dbReference type="Pfam" id="PF12802">
    <property type="entry name" value="MarR_2"/>
    <property type="match status" value="1"/>
</dbReference>
<keyword evidence="3" id="KW-0859">Xylose metabolism</keyword>
<dbReference type="Pfam" id="PF00480">
    <property type="entry name" value="ROK"/>
    <property type="match status" value="1"/>
</dbReference>
<dbReference type="PROSITE" id="PS01125">
    <property type="entry name" value="ROK"/>
    <property type="match status" value="1"/>
</dbReference>
<evidence type="ECO:0000256" key="2">
    <source>
        <dbReference type="ARBA" id="ARBA00006479"/>
    </source>
</evidence>
<dbReference type="InterPro" id="IPR036388">
    <property type="entry name" value="WH-like_DNA-bd_sf"/>
</dbReference>
<dbReference type="EMBL" id="JAJEPR010000001">
    <property type="protein sequence ID" value="MCC2188250.1"/>
    <property type="molecule type" value="Genomic_DNA"/>
</dbReference>
<dbReference type="SUPFAM" id="SSF46785">
    <property type="entry name" value="Winged helix' DNA-binding domain"/>
    <property type="match status" value="1"/>
</dbReference>
<dbReference type="GO" id="GO:0042732">
    <property type="term" value="P:D-xylose metabolic process"/>
    <property type="evidence" value="ECO:0007669"/>
    <property type="project" value="UniProtKB-KW"/>
</dbReference>
<dbReference type="AlphaFoldDB" id="A0AAE3J4Z2"/>
<dbReference type="GO" id="GO:0003700">
    <property type="term" value="F:DNA-binding transcription factor activity"/>
    <property type="evidence" value="ECO:0007669"/>
    <property type="project" value="InterPro"/>
</dbReference>
<dbReference type="InterPro" id="IPR043129">
    <property type="entry name" value="ATPase_NBD"/>
</dbReference>
<dbReference type="Proteomes" id="UP001197875">
    <property type="component" value="Unassembled WGS sequence"/>
</dbReference>
<reference evidence="5 6" key="1">
    <citation type="submission" date="2021-10" db="EMBL/GenBank/DDBJ databases">
        <title>Anaerobic single-cell dispensing facilitates the cultivation of human gut bacteria.</title>
        <authorList>
            <person name="Afrizal A."/>
        </authorList>
    </citation>
    <scope>NUCLEOTIDE SEQUENCE [LARGE SCALE GENOMIC DNA]</scope>
    <source>
        <strain evidence="5 6">CLA-AA-H277</strain>
    </source>
</reference>
<accession>A0AAE3J4Z2</accession>
<keyword evidence="6" id="KW-1185">Reference proteome</keyword>
<dbReference type="PANTHER" id="PTHR18964:SF149">
    <property type="entry name" value="BIFUNCTIONAL UDP-N-ACETYLGLUCOSAMINE 2-EPIMERASE_N-ACETYLMANNOSAMINE KINASE"/>
    <property type="match status" value="1"/>
</dbReference>
<organism evidence="5 6">
    <name type="scientific">Fusicatenibacter faecihominis</name>
    <dbReference type="NCBI Taxonomy" id="2881276"/>
    <lineage>
        <taxon>Bacteria</taxon>
        <taxon>Bacillati</taxon>
        <taxon>Bacillota</taxon>
        <taxon>Clostridia</taxon>
        <taxon>Lachnospirales</taxon>
        <taxon>Lachnospiraceae</taxon>
        <taxon>Fusicatenibacter</taxon>
    </lineage>
</organism>
<dbReference type="InterPro" id="IPR000835">
    <property type="entry name" value="HTH_MarR-typ"/>
</dbReference>
<evidence type="ECO:0000259" key="4">
    <source>
        <dbReference type="Pfam" id="PF12802"/>
    </source>
</evidence>
<evidence type="ECO:0000256" key="1">
    <source>
        <dbReference type="ARBA" id="ARBA00002486"/>
    </source>
</evidence>
<protein>
    <submittedName>
        <fullName evidence="5">ROK family transcriptional regulator</fullName>
    </submittedName>
</protein>